<dbReference type="Proteomes" id="UP001309876">
    <property type="component" value="Unassembled WGS sequence"/>
</dbReference>
<proteinExistence type="inferred from homology"/>
<dbReference type="InterPro" id="IPR013149">
    <property type="entry name" value="ADH-like_C"/>
</dbReference>
<dbReference type="Gene3D" id="3.90.180.10">
    <property type="entry name" value="Medium-chain alcohol dehydrogenases, catalytic domain"/>
    <property type="match status" value="1"/>
</dbReference>
<organism evidence="8 9">
    <name type="scientific">Lithohypha guttulata</name>
    <dbReference type="NCBI Taxonomy" id="1690604"/>
    <lineage>
        <taxon>Eukaryota</taxon>
        <taxon>Fungi</taxon>
        <taxon>Dikarya</taxon>
        <taxon>Ascomycota</taxon>
        <taxon>Pezizomycotina</taxon>
        <taxon>Eurotiomycetes</taxon>
        <taxon>Chaetothyriomycetidae</taxon>
        <taxon>Chaetothyriales</taxon>
        <taxon>Trichomeriaceae</taxon>
        <taxon>Lithohypha</taxon>
    </lineage>
</organism>
<evidence type="ECO:0000256" key="3">
    <source>
        <dbReference type="ARBA" id="ARBA00023002"/>
    </source>
</evidence>
<dbReference type="InterPro" id="IPR013154">
    <property type="entry name" value="ADH-like_N"/>
</dbReference>
<evidence type="ECO:0000313" key="9">
    <source>
        <dbReference type="Proteomes" id="UP001309876"/>
    </source>
</evidence>
<dbReference type="GO" id="GO:0051903">
    <property type="term" value="F:S-(hydroxymethyl)glutathione dehydrogenase [NAD(P)+] activity"/>
    <property type="evidence" value="ECO:0007669"/>
    <property type="project" value="TreeGrafter"/>
</dbReference>
<evidence type="ECO:0000256" key="6">
    <source>
        <dbReference type="SAM" id="MobiDB-lite"/>
    </source>
</evidence>
<dbReference type="PANTHER" id="PTHR43880">
    <property type="entry name" value="ALCOHOL DEHYDROGENASE"/>
    <property type="match status" value="1"/>
</dbReference>
<dbReference type="SUPFAM" id="SSF50129">
    <property type="entry name" value="GroES-like"/>
    <property type="match status" value="1"/>
</dbReference>
<dbReference type="InterPro" id="IPR011009">
    <property type="entry name" value="Kinase-like_dom_sf"/>
</dbReference>
<dbReference type="Pfam" id="PF08240">
    <property type="entry name" value="ADH_N"/>
    <property type="match status" value="1"/>
</dbReference>
<feature type="region of interest" description="Disordered" evidence="6">
    <location>
        <begin position="392"/>
        <end position="475"/>
    </location>
</feature>
<evidence type="ECO:0000313" key="8">
    <source>
        <dbReference type="EMBL" id="KAK5087150.1"/>
    </source>
</evidence>
<dbReference type="EMBL" id="JAVRRJ010000003">
    <property type="protein sequence ID" value="KAK5087150.1"/>
    <property type="molecule type" value="Genomic_DNA"/>
</dbReference>
<evidence type="ECO:0000259" key="7">
    <source>
        <dbReference type="SMART" id="SM00829"/>
    </source>
</evidence>
<dbReference type="SUPFAM" id="SSF56112">
    <property type="entry name" value="Protein kinase-like (PK-like)"/>
    <property type="match status" value="1"/>
</dbReference>
<dbReference type="Gene3D" id="1.10.510.10">
    <property type="entry name" value="Transferase(Phosphotransferase) domain 1"/>
    <property type="match status" value="1"/>
</dbReference>
<evidence type="ECO:0000256" key="2">
    <source>
        <dbReference type="ARBA" id="ARBA00022833"/>
    </source>
</evidence>
<keyword evidence="4" id="KW-0520">NAD</keyword>
<dbReference type="SUPFAM" id="SSF51735">
    <property type="entry name" value="NAD(P)-binding Rossmann-fold domains"/>
    <property type="match status" value="1"/>
</dbReference>
<dbReference type="SMART" id="SM00829">
    <property type="entry name" value="PKS_ER"/>
    <property type="match status" value="1"/>
</dbReference>
<dbReference type="GO" id="GO:0005829">
    <property type="term" value="C:cytosol"/>
    <property type="evidence" value="ECO:0007669"/>
    <property type="project" value="TreeGrafter"/>
</dbReference>
<evidence type="ECO:0000256" key="5">
    <source>
        <dbReference type="RuleBase" id="RU361277"/>
    </source>
</evidence>
<dbReference type="InterPro" id="IPR036291">
    <property type="entry name" value="NAD(P)-bd_dom_sf"/>
</dbReference>
<dbReference type="InterPro" id="IPR020843">
    <property type="entry name" value="ER"/>
</dbReference>
<protein>
    <recommendedName>
        <fullName evidence="7">Enoyl reductase (ER) domain-containing protein</fullName>
    </recommendedName>
</protein>
<feature type="domain" description="Enoyl reductase (ER)" evidence="7">
    <location>
        <begin position="473"/>
        <end position="832"/>
    </location>
</feature>
<comment type="similarity">
    <text evidence="5">Belongs to the zinc-containing alcohol dehydrogenase family.</text>
</comment>
<keyword evidence="1 5" id="KW-0479">Metal-binding</keyword>
<feature type="region of interest" description="Disordered" evidence="6">
    <location>
        <begin position="74"/>
        <end position="122"/>
    </location>
</feature>
<comment type="caution">
    <text evidence="8">The sequence shown here is derived from an EMBL/GenBank/DDBJ whole genome shotgun (WGS) entry which is preliminary data.</text>
</comment>
<dbReference type="Gene3D" id="3.40.50.720">
    <property type="entry name" value="NAD(P)-binding Rossmann-like Domain"/>
    <property type="match status" value="1"/>
</dbReference>
<keyword evidence="9" id="KW-1185">Reference proteome</keyword>
<dbReference type="InterPro" id="IPR011032">
    <property type="entry name" value="GroES-like_sf"/>
</dbReference>
<dbReference type="CDD" id="cd08278">
    <property type="entry name" value="benzyl_alcohol_DH"/>
    <property type="match status" value="1"/>
</dbReference>
<feature type="compositionally biased region" description="Basic and acidic residues" evidence="6">
    <location>
        <begin position="74"/>
        <end position="97"/>
    </location>
</feature>
<dbReference type="PROSITE" id="PS00059">
    <property type="entry name" value="ADH_ZINC"/>
    <property type="match status" value="1"/>
</dbReference>
<dbReference type="GO" id="GO:0008270">
    <property type="term" value="F:zinc ion binding"/>
    <property type="evidence" value="ECO:0007669"/>
    <property type="project" value="InterPro"/>
</dbReference>
<gene>
    <name evidence="8" type="ORF">LTR05_004321</name>
</gene>
<dbReference type="PANTHER" id="PTHR43880:SF12">
    <property type="entry name" value="ALCOHOL DEHYDROGENASE CLASS-3"/>
    <property type="match status" value="1"/>
</dbReference>
<accession>A0AAN7YBQ7</accession>
<feature type="compositionally biased region" description="Acidic residues" evidence="6">
    <location>
        <begin position="425"/>
        <end position="440"/>
    </location>
</feature>
<comment type="cofactor">
    <cofactor evidence="5">
        <name>Zn(2+)</name>
        <dbReference type="ChEBI" id="CHEBI:29105"/>
    </cofactor>
</comment>
<dbReference type="Pfam" id="PF00107">
    <property type="entry name" value="ADH_zinc_N"/>
    <property type="match status" value="1"/>
</dbReference>
<dbReference type="GO" id="GO:0046294">
    <property type="term" value="P:formaldehyde catabolic process"/>
    <property type="evidence" value="ECO:0007669"/>
    <property type="project" value="TreeGrafter"/>
</dbReference>
<dbReference type="InterPro" id="IPR002328">
    <property type="entry name" value="ADH_Zn_CS"/>
</dbReference>
<dbReference type="AlphaFoldDB" id="A0AAN7YBQ7"/>
<sequence>MSAAAGHRQPKCHVLNFSYDKKENCELTVFINSVRVHIDVNAEKFKAGSGPAAKLGREYRELLSKVKEADEDFSRPCSKENLRNGGKKQDSGTRDTDGDNDSGIDMSEGHDKIAYPVKQAPEDPEKTLSDWMLKPFGAIFAEKAPASGVVREQSVQDWYRTATLFFDLEFENGQLVARELEATIELEQRMSDIVPRMHAPKYIRTDNILWYRAEQLTVLEEDDMPPPYHPSLVKVGEETFFLKMIDPTQPQPFKREIQIMRKIEKLGLHEKLRVPLVKGLVGFEDSKTEMMGFLQTVVEDPIPLTKLLDDDVPQRKRDLWAKESERMKNLLHEHKIIWGDAKADNFLVDKHDNLWIIDFGGSFTEGWVDEELMETEEGDDMGVARIVNALHDPSANTFDPDEGMPPAHAASLAPHGRKRKTSQTTEDDTNSEAGEQAEEEAIPRKRVRTGTATELKHEQSESEEEEEVVESPGAPFKYQDLELDDSLRPDEAHVRIKATGICPDDMMFATQDKLPDMFPCVMGHEGAGIVQAVGDKVTAVQPGDHVVIVTASCGECEYCERKLPAYCDEWFQHNCGMGRADGSKSFRLPKSGRRVCSHFFGQSSFAQDIYVKQTGLVKVPKDVPFEKLAPLACGFMVGAGAMLNVVQPISRMTVVVAGTGSVGLGAIMALKMLPKPPKKIIAVDILPSRLEVARSMGATHGVNNKAHKDLMQVLMHITGGAGIDASIDTTGENDVIQSLVHATARKGKVVTIGTGDTKAEVTLNLFELVQAGCTYIGTQQGDAYPRELVPRLITAYNEGKFPYDKLTRTYPAKDVEQAILDMRSGKTIKPVLLWD</sequence>
<evidence type="ECO:0000256" key="4">
    <source>
        <dbReference type="ARBA" id="ARBA00023027"/>
    </source>
</evidence>
<reference evidence="8 9" key="1">
    <citation type="submission" date="2023-08" db="EMBL/GenBank/DDBJ databases">
        <title>Black Yeasts Isolated from many extreme environments.</title>
        <authorList>
            <person name="Coleine C."/>
            <person name="Stajich J.E."/>
            <person name="Selbmann L."/>
        </authorList>
    </citation>
    <scope>NUCLEOTIDE SEQUENCE [LARGE SCALE GENOMIC DNA]</scope>
    <source>
        <strain evidence="8 9">CCFEE 5910</strain>
    </source>
</reference>
<evidence type="ECO:0000256" key="1">
    <source>
        <dbReference type="ARBA" id="ARBA00022723"/>
    </source>
</evidence>
<name>A0AAN7YBQ7_9EURO</name>
<keyword evidence="3" id="KW-0560">Oxidoreductase</keyword>
<keyword evidence="2 5" id="KW-0862">Zinc</keyword>